<keyword evidence="3 6" id="KW-0812">Transmembrane</keyword>
<evidence type="ECO:0000256" key="4">
    <source>
        <dbReference type="ARBA" id="ARBA00022989"/>
    </source>
</evidence>
<dbReference type="InterPro" id="IPR032816">
    <property type="entry name" value="VTT_dom"/>
</dbReference>
<dbReference type="EMBL" id="QNZI01000182">
    <property type="protein sequence ID" value="RTZ83924.1"/>
    <property type="molecule type" value="Genomic_DNA"/>
</dbReference>
<dbReference type="AlphaFoldDB" id="A0A432GJQ6"/>
<protein>
    <submittedName>
        <fullName evidence="8">PA-phosphatase</fullName>
    </submittedName>
</protein>
<evidence type="ECO:0000313" key="8">
    <source>
        <dbReference type="EMBL" id="RTZ83924.1"/>
    </source>
</evidence>
<name>A0A432GJQ6_9DELT</name>
<feature type="transmembrane region" description="Helical" evidence="6">
    <location>
        <begin position="20"/>
        <end position="47"/>
    </location>
</feature>
<gene>
    <name evidence="8" type="ORF">DSY94_07195</name>
</gene>
<feature type="non-terminal residue" evidence="8">
    <location>
        <position position="129"/>
    </location>
</feature>
<keyword evidence="5 6" id="KW-0472">Membrane</keyword>
<evidence type="ECO:0000256" key="3">
    <source>
        <dbReference type="ARBA" id="ARBA00022692"/>
    </source>
</evidence>
<evidence type="ECO:0000259" key="7">
    <source>
        <dbReference type="Pfam" id="PF09335"/>
    </source>
</evidence>
<keyword evidence="2" id="KW-1003">Cell membrane</keyword>
<proteinExistence type="predicted"/>
<evidence type="ECO:0000256" key="6">
    <source>
        <dbReference type="SAM" id="Phobius"/>
    </source>
</evidence>
<feature type="domain" description="VTT" evidence="7">
    <location>
        <begin position="39"/>
        <end position="125"/>
    </location>
</feature>
<comment type="subcellular location">
    <subcellularLocation>
        <location evidence="1">Cell membrane</location>
        <topology evidence="1">Multi-pass membrane protein</topology>
    </subcellularLocation>
</comment>
<accession>A0A432GJQ6</accession>
<dbReference type="InterPro" id="IPR051311">
    <property type="entry name" value="DedA_domain"/>
</dbReference>
<dbReference type="PANTHER" id="PTHR42709">
    <property type="entry name" value="ALKALINE PHOSPHATASE LIKE PROTEIN"/>
    <property type="match status" value="1"/>
</dbReference>
<evidence type="ECO:0000256" key="5">
    <source>
        <dbReference type="ARBA" id="ARBA00023136"/>
    </source>
</evidence>
<sequence>MSDLQHLLLPAVEYFRSYTAWIAFTAAFGETLIGLGFFIPGSTLLLFMGVLAGQGYIDIKTVLLFGLAGAYAGDLVNYRLGRRHGAALLQKPWLHLPEETLEKSRKFLNTHGAKSLFFARFIPGLKESV</sequence>
<evidence type="ECO:0000256" key="2">
    <source>
        <dbReference type="ARBA" id="ARBA00022475"/>
    </source>
</evidence>
<dbReference type="Proteomes" id="UP000287176">
    <property type="component" value="Unassembled WGS sequence"/>
</dbReference>
<comment type="caution">
    <text evidence="8">The sequence shown here is derived from an EMBL/GenBank/DDBJ whole genome shotgun (WGS) entry which is preliminary data.</text>
</comment>
<reference evidence="8 9" key="1">
    <citation type="submission" date="2018-06" db="EMBL/GenBank/DDBJ databases">
        <title>Combined omics and stable isotope probing to characterize newly discovered Mariana Back-Arc vent microbial communities.</title>
        <authorList>
            <person name="Trembath-Reichert E."/>
            <person name="Huber J.A."/>
        </authorList>
    </citation>
    <scope>NUCLEOTIDE SEQUENCE [LARGE SCALE GENOMIC DNA]</scope>
    <source>
        <strain evidence="8">MAG 24</strain>
    </source>
</reference>
<dbReference type="Pfam" id="PF09335">
    <property type="entry name" value="VTT_dom"/>
    <property type="match status" value="1"/>
</dbReference>
<evidence type="ECO:0000256" key="1">
    <source>
        <dbReference type="ARBA" id="ARBA00004651"/>
    </source>
</evidence>
<dbReference type="PANTHER" id="PTHR42709:SF6">
    <property type="entry name" value="UNDECAPRENYL PHOSPHATE TRANSPORTER A"/>
    <property type="match status" value="1"/>
</dbReference>
<evidence type="ECO:0000313" key="9">
    <source>
        <dbReference type="Proteomes" id="UP000287176"/>
    </source>
</evidence>
<dbReference type="GO" id="GO:0005886">
    <property type="term" value="C:plasma membrane"/>
    <property type="evidence" value="ECO:0007669"/>
    <property type="project" value="UniProtKB-SubCell"/>
</dbReference>
<organism evidence="8 9">
    <name type="scientific">SAR324 cluster bacterium</name>
    <dbReference type="NCBI Taxonomy" id="2024889"/>
    <lineage>
        <taxon>Bacteria</taxon>
        <taxon>Deltaproteobacteria</taxon>
        <taxon>SAR324 cluster</taxon>
    </lineage>
</organism>
<keyword evidence="4 6" id="KW-1133">Transmembrane helix</keyword>